<dbReference type="InterPro" id="IPR036282">
    <property type="entry name" value="Glutathione-S-Trfase_C_sf"/>
</dbReference>
<dbReference type="PANTHER" id="PTHR44051">
    <property type="entry name" value="GLUTATHIONE S-TRANSFERASE-RELATED"/>
    <property type="match status" value="1"/>
</dbReference>
<dbReference type="eggNOG" id="COG0625">
    <property type="taxonomic scope" value="Bacteria"/>
</dbReference>
<protein>
    <submittedName>
        <fullName evidence="4">Glutathione S-transferase</fullName>
    </submittedName>
</protein>
<dbReference type="PROSITE" id="PS50404">
    <property type="entry name" value="GST_NTER"/>
    <property type="match status" value="1"/>
</dbReference>
<evidence type="ECO:0000256" key="1">
    <source>
        <dbReference type="RuleBase" id="RU003494"/>
    </source>
</evidence>
<dbReference type="InterPro" id="IPR004046">
    <property type="entry name" value="GST_C"/>
</dbReference>
<evidence type="ECO:0000259" key="2">
    <source>
        <dbReference type="PROSITE" id="PS50404"/>
    </source>
</evidence>
<dbReference type="EMBL" id="APNK01000015">
    <property type="protein sequence ID" value="KEZ77259.1"/>
    <property type="molecule type" value="Genomic_DNA"/>
</dbReference>
<dbReference type="Pfam" id="PF00043">
    <property type="entry name" value="GST_C"/>
    <property type="match status" value="1"/>
</dbReference>
<evidence type="ECO:0000313" key="5">
    <source>
        <dbReference type="Proteomes" id="UP000028302"/>
    </source>
</evidence>
<dbReference type="InterPro" id="IPR010987">
    <property type="entry name" value="Glutathione-S-Trfase_C-like"/>
</dbReference>
<name>A0A084IKM5_SALHC</name>
<dbReference type="SFLD" id="SFLDG01151">
    <property type="entry name" value="Main.2:_Nu-like"/>
    <property type="match status" value="1"/>
</dbReference>
<dbReference type="PROSITE" id="PS50405">
    <property type="entry name" value="GST_CTER"/>
    <property type="match status" value="1"/>
</dbReference>
<dbReference type="SFLD" id="SFLDG00358">
    <property type="entry name" value="Main_(cytGST)"/>
    <property type="match status" value="1"/>
</dbReference>
<dbReference type="InterPro" id="IPR004045">
    <property type="entry name" value="Glutathione_S-Trfase_N"/>
</dbReference>
<dbReference type="Proteomes" id="UP000028302">
    <property type="component" value="Unassembled WGS sequence"/>
</dbReference>
<dbReference type="STRING" id="1304275.C41B8_11080"/>
<accession>A0A084IKM5</accession>
<dbReference type="SUPFAM" id="SSF52833">
    <property type="entry name" value="Thioredoxin-like"/>
    <property type="match status" value="1"/>
</dbReference>
<keyword evidence="5" id="KW-1185">Reference proteome</keyword>
<dbReference type="Pfam" id="PF02798">
    <property type="entry name" value="GST_N"/>
    <property type="match status" value="1"/>
</dbReference>
<comment type="caution">
    <text evidence="4">The sequence shown here is derived from an EMBL/GenBank/DDBJ whole genome shotgun (WGS) entry which is preliminary data.</text>
</comment>
<keyword evidence="4" id="KW-0808">Transferase</keyword>
<dbReference type="Gene3D" id="3.40.30.10">
    <property type="entry name" value="Glutaredoxin"/>
    <property type="match status" value="1"/>
</dbReference>
<dbReference type="PATRIC" id="fig|1304275.5.peg.2262"/>
<dbReference type="CDD" id="cd03048">
    <property type="entry name" value="GST_N_Ure2p_like"/>
    <property type="match status" value="1"/>
</dbReference>
<dbReference type="SUPFAM" id="SSF47616">
    <property type="entry name" value="GST C-terminal domain-like"/>
    <property type="match status" value="1"/>
</dbReference>
<dbReference type="GO" id="GO:0016740">
    <property type="term" value="F:transferase activity"/>
    <property type="evidence" value="ECO:0007669"/>
    <property type="project" value="UniProtKB-KW"/>
</dbReference>
<evidence type="ECO:0000259" key="3">
    <source>
        <dbReference type="PROSITE" id="PS50405"/>
    </source>
</evidence>
<proteinExistence type="inferred from homology"/>
<dbReference type="InterPro" id="IPR040079">
    <property type="entry name" value="Glutathione_S-Trfase"/>
</dbReference>
<feature type="domain" description="GST C-terminal" evidence="3">
    <location>
        <begin position="115"/>
        <end position="243"/>
    </location>
</feature>
<reference evidence="4 5" key="1">
    <citation type="submission" date="2013-03" db="EMBL/GenBank/DDBJ databases">
        <title>Salinisphaera hydrothermalis C41B8 Genome Sequencing.</title>
        <authorList>
            <person name="Li C."/>
            <person name="Lai Q."/>
            <person name="Shao Z."/>
        </authorList>
    </citation>
    <scope>NUCLEOTIDE SEQUENCE [LARGE SCALE GENOMIC DNA]</scope>
    <source>
        <strain evidence="4 5">C41B8</strain>
    </source>
</reference>
<sequence>MIRRFRAAVFAPRERSLQSRAVHSHYSPTMIEFYYHPSPNPEKIALYLEETGLDYELMPVDTRKGEQHAPAFLKINPNAKTPAIVDTDTGATLFDSTAILLYLVDKTGQYRLPEDPVERGQALSWLMFIATGIGPYSGQCVHFRHFAPEGNDYAVNRYDFEARRHWGLINDHLADRQYMAGDTYGIVDMALWGWGDRVPFILDNQGIWSEYPHIKRLLDEIDERPAARGARALKSRHAFKTEMDDDARRHMFPQNAARG</sequence>
<dbReference type="SFLD" id="SFLDS00019">
    <property type="entry name" value="Glutathione_Transferase_(cytos"/>
    <property type="match status" value="1"/>
</dbReference>
<dbReference type="Gene3D" id="1.20.1050.10">
    <property type="match status" value="1"/>
</dbReference>
<organism evidence="4 5">
    <name type="scientific">Salinisphaera hydrothermalis (strain C41B8)</name>
    <dbReference type="NCBI Taxonomy" id="1304275"/>
    <lineage>
        <taxon>Bacteria</taxon>
        <taxon>Pseudomonadati</taxon>
        <taxon>Pseudomonadota</taxon>
        <taxon>Gammaproteobacteria</taxon>
        <taxon>Salinisphaerales</taxon>
        <taxon>Salinisphaeraceae</taxon>
        <taxon>Salinisphaera</taxon>
    </lineage>
</organism>
<gene>
    <name evidence="4" type="ORF">C41B8_11080</name>
</gene>
<dbReference type="InterPro" id="IPR036249">
    <property type="entry name" value="Thioredoxin-like_sf"/>
</dbReference>
<feature type="domain" description="GST N-terminal" evidence="2">
    <location>
        <begin position="28"/>
        <end position="111"/>
    </location>
</feature>
<evidence type="ECO:0000313" key="4">
    <source>
        <dbReference type="EMBL" id="KEZ77259.1"/>
    </source>
</evidence>
<comment type="similarity">
    <text evidence="1">Belongs to the GST superfamily.</text>
</comment>
<dbReference type="PANTHER" id="PTHR44051:SF19">
    <property type="entry name" value="DISULFIDE-BOND OXIDOREDUCTASE YFCG"/>
    <property type="match status" value="1"/>
</dbReference>
<dbReference type="AlphaFoldDB" id="A0A084IKM5"/>